<proteinExistence type="predicted"/>
<organism evidence="2 3">
    <name type="scientific">Anopheles farauti</name>
    <dbReference type="NCBI Taxonomy" id="69004"/>
    <lineage>
        <taxon>Eukaryota</taxon>
        <taxon>Metazoa</taxon>
        <taxon>Ecdysozoa</taxon>
        <taxon>Arthropoda</taxon>
        <taxon>Hexapoda</taxon>
        <taxon>Insecta</taxon>
        <taxon>Pterygota</taxon>
        <taxon>Neoptera</taxon>
        <taxon>Endopterygota</taxon>
        <taxon>Diptera</taxon>
        <taxon>Nematocera</taxon>
        <taxon>Culicoidea</taxon>
        <taxon>Culicidae</taxon>
        <taxon>Anophelinae</taxon>
        <taxon>Anopheles</taxon>
    </lineage>
</organism>
<sequence>MPRIKRARGKYAVENPMASRQWALMVPKVRDTGRAVATATDHRCSGCCCCSGRCSRRRRMVMRMVRVRMVVRVVMVMVVGVRVVDRREEGRLGLRLDRRTGLLVL</sequence>
<evidence type="ECO:0000256" key="1">
    <source>
        <dbReference type="SAM" id="Phobius"/>
    </source>
</evidence>
<keyword evidence="1" id="KW-0472">Membrane</keyword>
<dbReference type="VEuPathDB" id="VectorBase:AFAF003549"/>
<evidence type="ECO:0000313" key="3">
    <source>
        <dbReference type="Proteomes" id="UP000075886"/>
    </source>
</evidence>
<dbReference type="EMBL" id="AXCN02000921">
    <property type="status" value="NOT_ANNOTATED_CDS"/>
    <property type="molecule type" value="Genomic_DNA"/>
</dbReference>
<keyword evidence="1" id="KW-1133">Transmembrane helix</keyword>
<dbReference type="AlphaFoldDB" id="A0A182Q5N6"/>
<reference evidence="2" key="2">
    <citation type="submission" date="2020-05" db="UniProtKB">
        <authorList>
            <consortium name="EnsemblMetazoa"/>
        </authorList>
    </citation>
    <scope>IDENTIFICATION</scope>
    <source>
        <strain evidence="2">FAR1</strain>
    </source>
</reference>
<feature type="transmembrane region" description="Helical" evidence="1">
    <location>
        <begin position="65"/>
        <end position="84"/>
    </location>
</feature>
<evidence type="ECO:0000313" key="2">
    <source>
        <dbReference type="EnsemblMetazoa" id="AFAF003549-PA"/>
    </source>
</evidence>
<name>A0A182Q5N6_9DIPT</name>
<dbReference type="EnsemblMetazoa" id="AFAF003549-RA">
    <property type="protein sequence ID" value="AFAF003549-PA"/>
    <property type="gene ID" value="AFAF003549"/>
</dbReference>
<keyword evidence="1" id="KW-0812">Transmembrane</keyword>
<accession>A0A182Q5N6</accession>
<keyword evidence="3" id="KW-1185">Reference proteome</keyword>
<dbReference type="Proteomes" id="UP000075886">
    <property type="component" value="Unassembled WGS sequence"/>
</dbReference>
<protein>
    <submittedName>
        <fullName evidence="2">Uncharacterized protein</fullName>
    </submittedName>
</protein>
<reference evidence="3" key="1">
    <citation type="submission" date="2014-01" db="EMBL/GenBank/DDBJ databases">
        <title>The Genome Sequence of Anopheles farauti FAR1 (V2).</title>
        <authorList>
            <consortium name="The Broad Institute Genomics Platform"/>
            <person name="Neafsey D.E."/>
            <person name="Besansky N."/>
            <person name="Howell P."/>
            <person name="Walton C."/>
            <person name="Young S.K."/>
            <person name="Zeng Q."/>
            <person name="Gargeya S."/>
            <person name="Fitzgerald M."/>
            <person name="Haas B."/>
            <person name="Abouelleil A."/>
            <person name="Allen A.W."/>
            <person name="Alvarado L."/>
            <person name="Arachchi H.M."/>
            <person name="Berlin A.M."/>
            <person name="Chapman S.B."/>
            <person name="Gainer-Dewar J."/>
            <person name="Goldberg J."/>
            <person name="Griggs A."/>
            <person name="Gujja S."/>
            <person name="Hansen M."/>
            <person name="Howarth C."/>
            <person name="Imamovic A."/>
            <person name="Ireland A."/>
            <person name="Larimer J."/>
            <person name="McCowan C."/>
            <person name="Murphy C."/>
            <person name="Pearson M."/>
            <person name="Poon T.W."/>
            <person name="Priest M."/>
            <person name="Roberts A."/>
            <person name="Saif S."/>
            <person name="Shea T."/>
            <person name="Sisk P."/>
            <person name="Sykes S."/>
            <person name="Wortman J."/>
            <person name="Nusbaum C."/>
            <person name="Birren B."/>
        </authorList>
    </citation>
    <scope>NUCLEOTIDE SEQUENCE [LARGE SCALE GENOMIC DNA]</scope>
    <source>
        <strain evidence="3">FAR1</strain>
    </source>
</reference>